<dbReference type="PANTHER" id="PTHR21180">
    <property type="entry name" value="ENDONUCLEASE/EXONUCLEASE/PHOSPHATASE FAMILY DOMAIN-CONTAINING PROTEIN 1"/>
    <property type="match status" value="1"/>
</dbReference>
<evidence type="ECO:0000259" key="2">
    <source>
        <dbReference type="SMART" id="SM00278"/>
    </source>
</evidence>
<proteinExistence type="predicted"/>
<gene>
    <name evidence="3" type="ORF">H9800_06035</name>
</gene>
<dbReference type="Gene3D" id="3.10.560.10">
    <property type="entry name" value="Outer membrane lipoprotein wza domain like"/>
    <property type="match status" value="1"/>
</dbReference>
<comment type="caution">
    <text evidence="3">The sequence shown here is derived from an EMBL/GenBank/DDBJ whole genome shotgun (WGS) entry which is preliminary data.</text>
</comment>
<name>A0A9D2H6D6_9MICO</name>
<dbReference type="InterPro" id="IPR019554">
    <property type="entry name" value="Soluble_ligand-bd"/>
</dbReference>
<sequence>MSDLEGYRRAAPRARLGIGAAIVLVLVALAVTVGIGIWRGQSAPVEHVTAPPQATEPATAVASDAYVHVSGAVRAPGLYVVGADARVIDAVSAAGGLADDADASAINLARPVTDGEQLVVPVEGEAPPAGPSAGSGSAPGLVSVNTADAAALEELPGIGPALAARIIDWRDTEGPFATVDDLLAVSGIGPKVLESLRDLVTV</sequence>
<dbReference type="InterPro" id="IPR003583">
    <property type="entry name" value="Hlx-hairpin-Hlx_DNA-bd_motif"/>
</dbReference>
<dbReference type="SMART" id="SM00278">
    <property type="entry name" value="HhH1"/>
    <property type="match status" value="2"/>
</dbReference>
<dbReference type="Pfam" id="PF12836">
    <property type="entry name" value="HHH_3"/>
    <property type="match status" value="1"/>
</dbReference>
<organism evidence="3 4">
    <name type="scientific">Candidatus Microbacterium stercoravium</name>
    <dbReference type="NCBI Taxonomy" id="2838697"/>
    <lineage>
        <taxon>Bacteria</taxon>
        <taxon>Bacillati</taxon>
        <taxon>Actinomycetota</taxon>
        <taxon>Actinomycetes</taxon>
        <taxon>Micrococcales</taxon>
        <taxon>Microbacteriaceae</taxon>
        <taxon>Microbacterium</taxon>
    </lineage>
</organism>
<accession>A0A9D2H6D6</accession>
<dbReference type="Gene3D" id="1.10.150.320">
    <property type="entry name" value="Photosystem II 12 kDa extrinsic protein"/>
    <property type="match status" value="1"/>
</dbReference>
<feature type="domain" description="Helix-hairpin-helix DNA-binding motif class 1" evidence="2">
    <location>
        <begin position="180"/>
        <end position="199"/>
    </location>
</feature>
<dbReference type="Pfam" id="PF10531">
    <property type="entry name" value="SLBB"/>
    <property type="match status" value="1"/>
</dbReference>
<dbReference type="PANTHER" id="PTHR21180:SF32">
    <property type="entry name" value="ENDONUCLEASE_EXONUCLEASE_PHOSPHATASE FAMILY DOMAIN-CONTAINING PROTEIN 1"/>
    <property type="match status" value="1"/>
</dbReference>
<dbReference type="SUPFAM" id="SSF47781">
    <property type="entry name" value="RuvA domain 2-like"/>
    <property type="match status" value="1"/>
</dbReference>
<evidence type="ECO:0000313" key="3">
    <source>
        <dbReference type="EMBL" id="HJA04405.1"/>
    </source>
</evidence>
<dbReference type="GO" id="GO:0015627">
    <property type="term" value="C:type II protein secretion system complex"/>
    <property type="evidence" value="ECO:0007669"/>
    <property type="project" value="TreeGrafter"/>
</dbReference>
<reference evidence="3" key="2">
    <citation type="submission" date="2021-04" db="EMBL/GenBank/DDBJ databases">
        <authorList>
            <person name="Gilroy R."/>
        </authorList>
    </citation>
    <scope>NUCLEOTIDE SEQUENCE</scope>
    <source>
        <strain evidence="3">ChiHjej8B7-3636</strain>
    </source>
</reference>
<keyword evidence="1" id="KW-0472">Membrane</keyword>
<evidence type="ECO:0000313" key="4">
    <source>
        <dbReference type="Proteomes" id="UP000824220"/>
    </source>
</evidence>
<dbReference type="GO" id="GO:0015628">
    <property type="term" value="P:protein secretion by the type II secretion system"/>
    <property type="evidence" value="ECO:0007669"/>
    <property type="project" value="TreeGrafter"/>
</dbReference>
<dbReference type="GO" id="GO:0003677">
    <property type="term" value="F:DNA binding"/>
    <property type="evidence" value="ECO:0007669"/>
    <property type="project" value="UniProtKB-KW"/>
</dbReference>
<dbReference type="EMBL" id="DXAM01000083">
    <property type="protein sequence ID" value="HJA04405.1"/>
    <property type="molecule type" value="Genomic_DNA"/>
</dbReference>
<keyword evidence="3" id="KW-0238">DNA-binding</keyword>
<protein>
    <submittedName>
        <fullName evidence="3">ComEA family DNA-binding protein</fullName>
    </submittedName>
</protein>
<feature type="domain" description="Helix-hairpin-helix DNA-binding motif class 1" evidence="2">
    <location>
        <begin position="150"/>
        <end position="169"/>
    </location>
</feature>
<feature type="transmembrane region" description="Helical" evidence="1">
    <location>
        <begin position="16"/>
        <end position="38"/>
    </location>
</feature>
<dbReference type="AlphaFoldDB" id="A0A9D2H6D6"/>
<keyword evidence="1" id="KW-1133">Transmembrane helix</keyword>
<evidence type="ECO:0000256" key="1">
    <source>
        <dbReference type="SAM" id="Phobius"/>
    </source>
</evidence>
<dbReference type="InterPro" id="IPR010994">
    <property type="entry name" value="RuvA_2-like"/>
</dbReference>
<dbReference type="Proteomes" id="UP000824220">
    <property type="component" value="Unassembled WGS sequence"/>
</dbReference>
<dbReference type="GO" id="GO:0006281">
    <property type="term" value="P:DNA repair"/>
    <property type="evidence" value="ECO:0007669"/>
    <property type="project" value="InterPro"/>
</dbReference>
<keyword evidence="1" id="KW-0812">Transmembrane</keyword>
<dbReference type="InterPro" id="IPR051675">
    <property type="entry name" value="Endo/Exo/Phosphatase_dom_1"/>
</dbReference>
<reference evidence="3" key="1">
    <citation type="journal article" date="2021" name="PeerJ">
        <title>Extensive microbial diversity within the chicken gut microbiome revealed by metagenomics and culture.</title>
        <authorList>
            <person name="Gilroy R."/>
            <person name="Ravi A."/>
            <person name="Getino M."/>
            <person name="Pursley I."/>
            <person name="Horton D.L."/>
            <person name="Alikhan N.F."/>
            <person name="Baker D."/>
            <person name="Gharbi K."/>
            <person name="Hall N."/>
            <person name="Watson M."/>
            <person name="Adriaenssens E.M."/>
            <person name="Foster-Nyarko E."/>
            <person name="Jarju S."/>
            <person name="Secka A."/>
            <person name="Antonio M."/>
            <person name="Oren A."/>
            <person name="Chaudhuri R.R."/>
            <person name="La Ragione R."/>
            <person name="Hildebrand F."/>
            <person name="Pallen M.J."/>
        </authorList>
    </citation>
    <scope>NUCLEOTIDE SEQUENCE</scope>
    <source>
        <strain evidence="3">ChiHjej8B7-3636</strain>
    </source>
</reference>